<evidence type="ECO:0000313" key="11">
    <source>
        <dbReference type="EMBL" id="EST46579.1"/>
    </source>
</evidence>
<dbReference type="PANTHER" id="PTHR11886">
    <property type="entry name" value="DYNEIN LIGHT CHAIN"/>
    <property type="match status" value="1"/>
</dbReference>
<dbReference type="Gene3D" id="3.30.740.10">
    <property type="entry name" value="Protein Inhibitor Of Neuronal Nitric Oxide Synthase"/>
    <property type="match status" value="1"/>
</dbReference>
<keyword evidence="6" id="KW-0509">mRNA transport</keyword>
<dbReference type="AlphaFoldDB" id="V6M0B9"/>
<sequence>MSSQNIEKRGDHTITFKVLDMPEELYQRIIDLAVFALEKFNVEREMASQLQRDLNREFGQTWHVIVGKNFGFYGTHESQRFCYFTIGAIQFLCFKSR</sequence>
<dbReference type="GO" id="GO:0051028">
    <property type="term" value="P:mRNA transport"/>
    <property type="evidence" value="ECO:0007669"/>
    <property type="project" value="UniProtKB-KW"/>
</dbReference>
<reference evidence="11 12" key="1">
    <citation type="journal article" date="2014" name="PLoS Genet.">
        <title>The Genome of Spironucleus salmonicida Highlights a Fish Pathogen Adapted to Fluctuating Environments.</title>
        <authorList>
            <person name="Xu F."/>
            <person name="Jerlstrom-Hultqvist J."/>
            <person name="Einarsson E."/>
            <person name="Astvaldsson A."/>
            <person name="Svard S.G."/>
            <person name="Andersson J.O."/>
        </authorList>
    </citation>
    <scope>NUCLEOTIDE SEQUENCE</scope>
    <source>
        <strain evidence="12">ATCC 50377</strain>
    </source>
</reference>
<accession>V6M0B9</accession>
<evidence type="ECO:0000256" key="10">
    <source>
        <dbReference type="RuleBase" id="RU365010"/>
    </source>
</evidence>
<dbReference type="VEuPathDB" id="GiardiaDB:SS50377_27643"/>
<keyword evidence="4 10" id="KW-0963">Cytoplasm</keyword>
<dbReference type="InterPro" id="IPR001372">
    <property type="entry name" value="Dynein_light_chain_typ-1/2"/>
</dbReference>
<evidence type="ECO:0000256" key="5">
    <source>
        <dbReference type="ARBA" id="ARBA00022701"/>
    </source>
</evidence>
<name>V6M0B9_9EUKA</name>
<dbReference type="SMART" id="SM01375">
    <property type="entry name" value="Dynein_light"/>
    <property type="match status" value="1"/>
</dbReference>
<dbReference type="GO" id="GO:0045505">
    <property type="term" value="F:dynein intermediate chain binding"/>
    <property type="evidence" value="ECO:0007669"/>
    <property type="project" value="TreeGrafter"/>
</dbReference>
<dbReference type="GO" id="GO:0005868">
    <property type="term" value="C:cytoplasmic dynein complex"/>
    <property type="evidence" value="ECO:0007669"/>
    <property type="project" value="TreeGrafter"/>
</dbReference>
<evidence type="ECO:0000256" key="2">
    <source>
        <dbReference type="ARBA" id="ARBA00004245"/>
    </source>
</evidence>
<comment type="similarity">
    <text evidence="10">Belongs to the dynein light chain family.</text>
</comment>
<dbReference type="FunFam" id="3.30.740.10:FF:000005">
    <property type="entry name" value="Dynein light chain"/>
    <property type="match status" value="1"/>
</dbReference>
<dbReference type="InterPro" id="IPR037177">
    <property type="entry name" value="DLC_sf"/>
</dbReference>
<protein>
    <recommendedName>
        <fullName evidence="10">Dynein light chain</fullName>
    </recommendedName>
</protein>
<dbReference type="GO" id="GO:0015031">
    <property type="term" value="P:protein transport"/>
    <property type="evidence" value="ECO:0007669"/>
    <property type="project" value="UniProtKB-KW"/>
</dbReference>
<evidence type="ECO:0000256" key="9">
    <source>
        <dbReference type="ARBA" id="ARBA00023242"/>
    </source>
</evidence>
<evidence type="ECO:0000256" key="8">
    <source>
        <dbReference type="ARBA" id="ARBA00023212"/>
    </source>
</evidence>
<evidence type="ECO:0000313" key="12">
    <source>
        <dbReference type="EMBL" id="KAH0571342.1"/>
    </source>
</evidence>
<keyword evidence="7" id="KW-0653">Protein transport</keyword>
<comment type="subcellular location">
    <subcellularLocation>
        <location evidence="2 10">Cytoplasm</location>
        <location evidence="2 10">Cytoskeleton</location>
    </subcellularLocation>
    <subcellularLocation>
        <location evidence="1">Nucleus</location>
    </subcellularLocation>
</comment>
<evidence type="ECO:0000313" key="13">
    <source>
        <dbReference type="Proteomes" id="UP000018208"/>
    </source>
</evidence>
<keyword evidence="13" id="KW-1185">Reference proteome</keyword>
<reference evidence="12" key="2">
    <citation type="submission" date="2020-12" db="EMBL/GenBank/DDBJ databases">
        <title>New Spironucleus salmonicida genome in near-complete chromosomes.</title>
        <authorList>
            <person name="Xu F."/>
            <person name="Kurt Z."/>
            <person name="Jimenez-Gonzalez A."/>
            <person name="Astvaldsson A."/>
            <person name="Andersson J.O."/>
            <person name="Svard S.G."/>
        </authorList>
    </citation>
    <scope>NUCLEOTIDE SEQUENCE</scope>
    <source>
        <strain evidence="12">ATCC 50377</strain>
    </source>
</reference>
<evidence type="ECO:0000256" key="7">
    <source>
        <dbReference type="ARBA" id="ARBA00022927"/>
    </source>
</evidence>
<evidence type="ECO:0000256" key="3">
    <source>
        <dbReference type="ARBA" id="ARBA00022448"/>
    </source>
</evidence>
<dbReference type="Proteomes" id="UP000018208">
    <property type="component" value="Unassembled WGS sequence"/>
</dbReference>
<evidence type="ECO:0000256" key="6">
    <source>
        <dbReference type="ARBA" id="ARBA00022816"/>
    </source>
</evidence>
<keyword evidence="10" id="KW-0505">Motor protein</keyword>
<dbReference type="Pfam" id="PF01221">
    <property type="entry name" value="Dynein_light"/>
    <property type="match status" value="1"/>
</dbReference>
<evidence type="ECO:0000256" key="4">
    <source>
        <dbReference type="ARBA" id="ARBA00022490"/>
    </source>
</evidence>
<dbReference type="EMBL" id="KI546073">
    <property type="protein sequence ID" value="EST46579.1"/>
    <property type="molecule type" value="Genomic_DNA"/>
</dbReference>
<keyword evidence="3" id="KW-0813">Transport</keyword>
<dbReference type="GO" id="GO:0005634">
    <property type="term" value="C:nucleus"/>
    <property type="evidence" value="ECO:0007669"/>
    <property type="project" value="UniProtKB-SubCell"/>
</dbReference>
<keyword evidence="9" id="KW-0539">Nucleus</keyword>
<keyword evidence="5 10" id="KW-0493">Microtubule</keyword>
<dbReference type="PANTHER" id="PTHR11886:SF35">
    <property type="entry name" value="DYNEIN LIGHT CHAIN"/>
    <property type="match status" value="1"/>
</dbReference>
<organism evidence="11">
    <name type="scientific">Spironucleus salmonicida</name>
    <dbReference type="NCBI Taxonomy" id="348837"/>
    <lineage>
        <taxon>Eukaryota</taxon>
        <taxon>Metamonada</taxon>
        <taxon>Diplomonadida</taxon>
        <taxon>Hexamitidae</taxon>
        <taxon>Hexamitinae</taxon>
        <taxon>Spironucleus</taxon>
    </lineage>
</organism>
<dbReference type="GO" id="GO:0007017">
    <property type="term" value="P:microtubule-based process"/>
    <property type="evidence" value="ECO:0007669"/>
    <property type="project" value="InterPro"/>
</dbReference>
<gene>
    <name evidence="11" type="ORF">SS50377_13383</name>
    <name evidence="12" type="ORF">SS50377_27643</name>
</gene>
<keyword evidence="8 10" id="KW-0206">Cytoskeleton</keyword>
<proteinExistence type="inferred from homology"/>
<dbReference type="OrthoDB" id="6506078at2759"/>
<dbReference type="EMBL" id="AUWU02000007">
    <property type="protein sequence ID" value="KAH0571342.1"/>
    <property type="molecule type" value="Genomic_DNA"/>
</dbReference>
<dbReference type="SUPFAM" id="SSF54648">
    <property type="entry name" value="DLC"/>
    <property type="match status" value="1"/>
</dbReference>
<evidence type="ECO:0000256" key="1">
    <source>
        <dbReference type="ARBA" id="ARBA00004123"/>
    </source>
</evidence>
<dbReference type="GO" id="GO:0005874">
    <property type="term" value="C:microtubule"/>
    <property type="evidence" value="ECO:0007669"/>
    <property type="project" value="UniProtKB-KW"/>
</dbReference>
<keyword evidence="10" id="KW-0243">Dynein</keyword>